<organism evidence="1 2">
    <name type="scientific">Tritrichomonas musculus</name>
    <dbReference type="NCBI Taxonomy" id="1915356"/>
    <lineage>
        <taxon>Eukaryota</taxon>
        <taxon>Metamonada</taxon>
        <taxon>Parabasalia</taxon>
        <taxon>Tritrichomonadida</taxon>
        <taxon>Tritrichomonadidae</taxon>
        <taxon>Tritrichomonas</taxon>
    </lineage>
</organism>
<evidence type="ECO:0008006" key="3">
    <source>
        <dbReference type="Google" id="ProtNLM"/>
    </source>
</evidence>
<proteinExistence type="predicted"/>
<evidence type="ECO:0000313" key="2">
    <source>
        <dbReference type="Proteomes" id="UP001470230"/>
    </source>
</evidence>
<dbReference type="Proteomes" id="UP001470230">
    <property type="component" value="Unassembled WGS sequence"/>
</dbReference>
<protein>
    <recommendedName>
        <fullName evidence="3">BTB domain-containing protein</fullName>
    </recommendedName>
</protein>
<comment type="caution">
    <text evidence="1">The sequence shown here is derived from an EMBL/GenBank/DDBJ whole genome shotgun (WGS) entry which is preliminary data.</text>
</comment>
<keyword evidence="2" id="KW-1185">Reference proteome</keyword>
<evidence type="ECO:0000313" key="1">
    <source>
        <dbReference type="EMBL" id="KAK8883876.1"/>
    </source>
</evidence>
<name>A0ABR2JYR9_9EUKA</name>
<reference evidence="1 2" key="1">
    <citation type="submission" date="2024-04" db="EMBL/GenBank/DDBJ databases">
        <title>Tritrichomonas musculus Genome.</title>
        <authorList>
            <person name="Alves-Ferreira E."/>
            <person name="Grigg M."/>
            <person name="Lorenzi H."/>
            <person name="Galac M."/>
        </authorList>
    </citation>
    <scope>NUCLEOTIDE SEQUENCE [LARGE SCALE GENOMIC DNA]</scope>
    <source>
        <strain evidence="1 2">EAF2021</strain>
    </source>
</reference>
<sequence length="115" mass="13318">MSQINKVLLKPSSISAVPLQTYDKDFSFVVNGKEFKTSRLLLDLLSPIICKIQLNDPTIDTFIINTNQNGDFSHFLQLTNFEPTTLIESINPFFFGSHRNPRHKIDRTAIQRRYF</sequence>
<gene>
    <name evidence="1" type="ORF">M9Y10_042976</name>
</gene>
<dbReference type="EMBL" id="JAPFFF010000008">
    <property type="protein sequence ID" value="KAK8883876.1"/>
    <property type="molecule type" value="Genomic_DNA"/>
</dbReference>
<accession>A0ABR2JYR9</accession>